<name>A0AAD7JPI7_9AGAR</name>
<dbReference type="Pfam" id="PF00135">
    <property type="entry name" value="COesterase"/>
    <property type="match status" value="1"/>
</dbReference>
<dbReference type="InterPro" id="IPR002018">
    <property type="entry name" value="CarbesteraseB"/>
</dbReference>
<feature type="domain" description="Carboxylesterase type B" evidence="1">
    <location>
        <begin position="2"/>
        <end position="75"/>
    </location>
</feature>
<dbReference type="Gene3D" id="3.40.50.1820">
    <property type="entry name" value="alpha/beta hydrolase"/>
    <property type="match status" value="1"/>
</dbReference>
<dbReference type="AlphaFoldDB" id="A0AAD7JPI7"/>
<dbReference type="EMBL" id="JARJLG010000030">
    <property type="protein sequence ID" value="KAJ7767398.1"/>
    <property type="molecule type" value="Genomic_DNA"/>
</dbReference>
<dbReference type="InterPro" id="IPR029058">
    <property type="entry name" value="AB_hydrolase_fold"/>
</dbReference>
<accession>A0AAD7JPI7</accession>
<proteinExistence type="predicted"/>
<protein>
    <recommendedName>
        <fullName evidence="1">Carboxylesterase type B domain-containing protein</fullName>
    </recommendedName>
</protein>
<keyword evidence="3" id="KW-1185">Reference proteome</keyword>
<evidence type="ECO:0000313" key="3">
    <source>
        <dbReference type="Proteomes" id="UP001215280"/>
    </source>
</evidence>
<evidence type="ECO:0000313" key="2">
    <source>
        <dbReference type="EMBL" id="KAJ7767398.1"/>
    </source>
</evidence>
<dbReference type="SUPFAM" id="SSF53474">
    <property type="entry name" value="alpha/beta-Hydrolases"/>
    <property type="match status" value="1"/>
</dbReference>
<dbReference type="Proteomes" id="UP001215280">
    <property type="component" value="Unassembled WGS sequence"/>
</dbReference>
<sequence length="97" mass="10803">MTHTSEIPYVYGITQVFDDPPAAANLSTRMIDYWVSFVTSLDPNDGLGSERPTWSQYTSDQVQHILQLNSGNTTMISDDFRSGQIAFINSHAVVFSV</sequence>
<organism evidence="2 3">
    <name type="scientific">Mycena maculata</name>
    <dbReference type="NCBI Taxonomy" id="230809"/>
    <lineage>
        <taxon>Eukaryota</taxon>
        <taxon>Fungi</taxon>
        <taxon>Dikarya</taxon>
        <taxon>Basidiomycota</taxon>
        <taxon>Agaricomycotina</taxon>
        <taxon>Agaricomycetes</taxon>
        <taxon>Agaricomycetidae</taxon>
        <taxon>Agaricales</taxon>
        <taxon>Marasmiineae</taxon>
        <taxon>Mycenaceae</taxon>
        <taxon>Mycena</taxon>
    </lineage>
</organism>
<comment type="caution">
    <text evidence="2">The sequence shown here is derived from an EMBL/GenBank/DDBJ whole genome shotgun (WGS) entry which is preliminary data.</text>
</comment>
<reference evidence="2" key="1">
    <citation type="submission" date="2023-03" db="EMBL/GenBank/DDBJ databases">
        <title>Massive genome expansion in bonnet fungi (Mycena s.s.) driven by repeated elements and novel gene families across ecological guilds.</title>
        <authorList>
            <consortium name="Lawrence Berkeley National Laboratory"/>
            <person name="Harder C.B."/>
            <person name="Miyauchi S."/>
            <person name="Viragh M."/>
            <person name="Kuo A."/>
            <person name="Thoen E."/>
            <person name="Andreopoulos B."/>
            <person name="Lu D."/>
            <person name="Skrede I."/>
            <person name="Drula E."/>
            <person name="Henrissat B."/>
            <person name="Morin E."/>
            <person name="Kohler A."/>
            <person name="Barry K."/>
            <person name="LaButti K."/>
            <person name="Morin E."/>
            <person name="Salamov A."/>
            <person name="Lipzen A."/>
            <person name="Mereny Z."/>
            <person name="Hegedus B."/>
            <person name="Baldrian P."/>
            <person name="Stursova M."/>
            <person name="Weitz H."/>
            <person name="Taylor A."/>
            <person name="Grigoriev I.V."/>
            <person name="Nagy L.G."/>
            <person name="Martin F."/>
            <person name="Kauserud H."/>
        </authorList>
    </citation>
    <scope>NUCLEOTIDE SEQUENCE</scope>
    <source>
        <strain evidence="2">CBHHK188m</strain>
    </source>
</reference>
<evidence type="ECO:0000259" key="1">
    <source>
        <dbReference type="Pfam" id="PF00135"/>
    </source>
</evidence>
<gene>
    <name evidence="2" type="ORF">DFH07DRAFT_736885</name>
</gene>